<evidence type="ECO:0000313" key="15">
    <source>
        <dbReference type="WBParaSite" id="ACRNAN_scaffold13463.g30151.t1"/>
    </source>
</evidence>
<evidence type="ECO:0000256" key="5">
    <source>
        <dbReference type="ARBA" id="ARBA00022833"/>
    </source>
</evidence>
<keyword evidence="7 11" id="KW-0238">DNA-binding</keyword>
<protein>
    <submittedName>
        <fullName evidence="15">Uncharacterized protein</fullName>
    </submittedName>
</protein>
<evidence type="ECO:0000256" key="4">
    <source>
        <dbReference type="ARBA" id="ARBA00022771"/>
    </source>
</evidence>
<dbReference type="InterPro" id="IPR001628">
    <property type="entry name" value="Znf_hrmn_rcpt"/>
</dbReference>
<dbReference type="Gene3D" id="1.10.565.10">
    <property type="entry name" value="Retinoid X Receptor"/>
    <property type="match status" value="1"/>
</dbReference>
<dbReference type="InterPro" id="IPR000536">
    <property type="entry name" value="Nucl_hrmn_rcpt_lig-bd"/>
</dbReference>
<dbReference type="Proteomes" id="UP000887540">
    <property type="component" value="Unplaced"/>
</dbReference>
<evidence type="ECO:0000313" key="14">
    <source>
        <dbReference type="Proteomes" id="UP000887540"/>
    </source>
</evidence>
<dbReference type="SUPFAM" id="SSF48508">
    <property type="entry name" value="Nuclear receptor ligand-binding domain"/>
    <property type="match status" value="1"/>
</dbReference>
<dbReference type="InterPro" id="IPR049636">
    <property type="entry name" value="HNF4-like_DBD"/>
</dbReference>
<dbReference type="PANTHER" id="PTHR46587">
    <property type="entry name" value="NUCLEAR HORMONE RECEPTOR FAMILY"/>
    <property type="match status" value="1"/>
</dbReference>
<evidence type="ECO:0000256" key="10">
    <source>
        <dbReference type="ARBA" id="ARBA00023242"/>
    </source>
</evidence>
<dbReference type="CDD" id="cd06960">
    <property type="entry name" value="NR_DBD_HNF4A"/>
    <property type="match status" value="1"/>
</dbReference>
<dbReference type="Pfam" id="PF00105">
    <property type="entry name" value="zf-C4"/>
    <property type="match status" value="1"/>
</dbReference>
<dbReference type="PRINTS" id="PR00047">
    <property type="entry name" value="STROIDFINGER"/>
</dbReference>
<dbReference type="PROSITE" id="PS51030">
    <property type="entry name" value="NUCLEAR_REC_DBD_2"/>
    <property type="match status" value="1"/>
</dbReference>
<keyword evidence="8 11" id="KW-0804">Transcription</keyword>
<keyword evidence="9 11" id="KW-0675">Receptor</keyword>
<dbReference type="PROSITE" id="PS00031">
    <property type="entry name" value="NUCLEAR_REC_DBD_1"/>
    <property type="match status" value="1"/>
</dbReference>
<evidence type="ECO:0000256" key="6">
    <source>
        <dbReference type="ARBA" id="ARBA00023015"/>
    </source>
</evidence>
<organism evidence="14 15">
    <name type="scientific">Acrobeloides nanus</name>
    <dbReference type="NCBI Taxonomy" id="290746"/>
    <lineage>
        <taxon>Eukaryota</taxon>
        <taxon>Metazoa</taxon>
        <taxon>Ecdysozoa</taxon>
        <taxon>Nematoda</taxon>
        <taxon>Chromadorea</taxon>
        <taxon>Rhabditida</taxon>
        <taxon>Tylenchina</taxon>
        <taxon>Cephalobomorpha</taxon>
        <taxon>Cephaloboidea</taxon>
        <taxon>Cephalobidae</taxon>
        <taxon>Acrobeloides</taxon>
    </lineage>
</organism>
<dbReference type="GO" id="GO:0005634">
    <property type="term" value="C:nucleus"/>
    <property type="evidence" value="ECO:0007669"/>
    <property type="project" value="UniProtKB-SubCell"/>
</dbReference>
<evidence type="ECO:0000259" key="12">
    <source>
        <dbReference type="PROSITE" id="PS51030"/>
    </source>
</evidence>
<keyword evidence="4 11" id="KW-0863">Zinc-finger</keyword>
<dbReference type="PRINTS" id="PR00398">
    <property type="entry name" value="STRDHORMONER"/>
</dbReference>
<feature type="domain" description="NR LBD" evidence="13">
    <location>
        <begin position="150"/>
        <end position="414"/>
    </location>
</feature>
<dbReference type="SUPFAM" id="SSF57716">
    <property type="entry name" value="Glucocorticoid receptor-like (DNA-binding domain)"/>
    <property type="match status" value="1"/>
</dbReference>
<dbReference type="SMART" id="SM00399">
    <property type="entry name" value="ZnF_C4"/>
    <property type="match status" value="1"/>
</dbReference>
<dbReference type="InterPro" id="IPR013088">
    <property type="entry name" value="Znf_NHR/GATA"/>
</dbReference>
<evidence type="ECO:0000256" key="8">
    <source>
        <dbReference type="ARBA" id="ARBA00023163"/>
    </source>
</evidence>
<evidence type="ECO:0000256" key="3">
    <source>
        <dbReference type="ARBA" id="ARBA00022723"/>
    </source>
</evidence>
<evidence type="ECO:0000256" key="7">
    <source>
        <dbReference type="ARBA" id="ARBA00023125"/>
    </source>
</evidence>
<evidence type="ECO:0000256" key="9">
    <source>
        <dbReference type="ARBA" id="ARBA00023170"/>
    </source>
</evidence>
<dbReference type="GO" id="GO:0003700">
    <property type="term" value="F:DNA-binding transcription factor activity"/>
    <property type="evidence" value="ECO:0007669"/>
    <property type="project" value="InterPro"/>
</dbReference>
<proteinExistence type="inferred from homology"/>
<dbReference type="GO" id="GO:0000978">
    <property type="term" value="F:RNA polymerase II cis-regulatory region sequence-specific DNA binding"/>
    <property type="evidence" value="ECO:0007669"/>
    <property type="project" value="InterPro"/>
</dbReference>
<keyword evidence="6 11" id="KW-0805">Transcription regulation</keyword>
<evidence type="ECO:0000256" key="1">
    <source>
        <dbReference type="ARBA" id="ARBA00004123"/>
    </source>
</evidence>
<dbReference type="Gene3D" id="3.30.50.10">
    <property type="entry name" value="Erythroid Transcription Factor GATA-1, subunit A"/>
    <property type="match status" value="1"/>
</dbReference>
<evidence type="ECO:0000259" key="13">
    <source>
        <dbReference type="PROSITE" id="PS51843"/>
    </source>
</evidence>
<evidence type="ECO:0000256" key="2">
    <source>
        <dbReference type="ARBA" id="ARBA00005993"/>
    </source>
</evidence>
<accession>A0A914CT19</accession>
<dbReference type="WBParaSite" id="ACRNAN_scaffold13463.g30151.t1">
    <property type="protein sequence ID" value="ACRNAN_scaffold13463.g30151.t1"/>
    <property type="gene ID" value="ACRNAN_scaffold13463.g30151"/>
</dbReference>
<dbReference type="PANTHER" id="PTHR46587:SF7">
    <property type="entry name" value="NUCLEAR HORMONE RECEPTOR FAMILY MEMBER NHR-19"/>
    <property type="match status" value="1"/>
</dbReference>
<keyword evidence="5 11" id="KW-0862">Zinc</keyword>
<dbReference type="PROSITE" id="PS51843">
    <property type="entry name" value="NR_LBD"/>
    <property type="match status" value="1"/>
</dbReference>
<sequence length="417" mass="47707">MLKCVVCGDTTTAGRHYKTIVCLGCKSFFRRAIVKKRQYFCEKGGCCNVSERSGRQSCRACRLKKCLEMGMTKDVLHPKRDTIGARYAKQHNSPIHDHVPDQEDEASTSNLHSPIISNQEQDLLNAIAKFVNDDCRIRNRKYDTFNSHTEAVKLAQTVLSEDSTINGQGLKIYYLKDLRLVQKYDMSMVTSGELYSMIEWAQGLDDFKQLPLNVRMILLKRFAIYHIVLETGYYTAKNSELNDIWMITNGACMPRFVEMLPVESQKIISPDRKWRQEKLWNQMTNRQIDEVALPMRRLKLRPEELVTLKLIMFFQFNSEHDSISLSNGTELLSKILSQEASNIIANSRNKAIQALIAFYKSIDLENYAERFGNVILSISGIVSAASALLEAYQVMRLFVCKFDSLTEQLLFDGDGVS</sequence>
<keyword evidence="3 11" id="KW-0479">Metal-binding</keyword>
<dbReference type="InterPro" id="IPR001723">
    <property type="entry name" value="Nuclear_hrmn_rcpt"/>
</dbReference>
<feature type="domain" description="Nuclear receptor" evidence="12">
    <location>
        <begin position="1"/>
        <end position="78"/>
    </location>
</feature>
<dbReference type="InterPro" id="IPR035500">
    <property type="entry name" value="NHR-like_dom_sf"/>
</dbReference>
<reference evidence="15" key="1">
    <citation type="submission" date="2022-11" db="UniProtKB">
        <authorList>
            <consortium name="WormBaseParasite"/>
        </authorList>
    </citation>
    <scope>IDENTIFICATION</scope>
</reference>
<comment type="similarity">
    <text evidence="2 11">Belongs to the nuclear hormone receptor family.</text>
</comment>
<dbReference type="GO" id="GO:0008270">
    <property type="term" value="F:zinc ion binding"/>
    <property type="evidence" value="ECO:0007669"/>
    <property type="project" value="UniProtKB-KW"/>
</dbReference>
<comment type="subcellular location">
    <subcellularLocation>
        <location evidence="1 11">Nucleus</location>
    </subcellularLocation>
</comment>
<name>A0A914CT19_9BILA</name>
<keyword evidence="14" id="KW-1185">Reference proteome</keyword>
<dbReference type="SMART" id="SM00430">
    <property type="entry name" value="HOLI"/>
    <property type="match status" value="1"/>
</dbReference>
<keyword evidence="10 11" id="KW-0539">Nucleus</keyword>
<dbReference type="AlphaFoldDB" id="A0A914CT19"/>
<dbReference type="Pfam" id="PF00104">
    <property type="entry name" value="Hormone_recep"/>
    <property type="match status" value="1"/>
</dbReference>
<evidence type="ECO:0000256" key="11">
    <source>
        <dbReference type="RuleBase" id="RU004334"/>
    </source>
</evidence>